<name>A0ABR1K3G2_9AGAR</name>
<dbReference type="EMBL" id="JBANRG010000001">
    <property type="protein sequence ID" value="KAK7471959.1"/>
    <property type="molecule type" value="Genomic_DNA"/>
</dbReference>
<dbReference type="SMART" id="SM00320">
    <property type="entry name" value="WD40"/>
    <property type="match status" value="2"/>
</dbReference>
<keyword evidence="3" id="KW-1185">Reference proteome</keyword>
<proteinExistence type="predicted"/>
<dbReference type="SUPFAM" id="SSF50978">
    <property type="entry name" value="WD40 repeat-like"/>
    <property type="match status" value="1"/>
</dbReference>
<evidence type="ECO:0000256" key="1">
    <source>
        <dbReference type="SAM" id="MobiDB-lite"/>
    </source>
</evidence>
<dbReference type="Proteomes" id="UP001498398">
    <property type="component" value="Unassembled WGS sequence"/>
</dbReference>
<evidence type="ECO:0000313" key="2">
    <source>
        <dbReference type="EMBL" id="KAK7471959.1"/>
    </source>
</evidence>
<reference evidence="2 3" key="1">
    <citation type="submission" date="2024-01" db="EMBL/GenBank/DDBJ databases">
        <title>A draft genome for the cacao thread blight pathogen Marasmiellus scandens.</title>
        <authorList>
            <person name="Baruah I.K."/>
            <person name="Leung J."/>
            <person name="Bukari Y."/>
            <person name="Amoako-Attah I."/>
            <person name="Meinhardt L.W."/>
            <person name="Bailey B.A."/>
            <person name="Cohen S.P."/>
        </authorList>
    </citation>
    <scope>NUCLEOTIDE SEQUENCE [LARGE SCALE GENOMIC DNA]</scope>
    <source>
        <strain evidence="2 3">GH-19</strain>
    </source>
</reference>
<protein>
    <submittedName>
        <fullName evidence="2">Uncharacterized protein</fullName>
    </submittedName>
</protein>
<comment type="caution">
    <text evidence="2">The sequence shown here is derived from an EMBL/GenBank/DDBJ whole genome shotgun (WGS) entry which is preliminary data.</text>
</comment>
<gene>
    <name evidence="2" type="ORF">VKT23_000066</name>
</gene>
<dbReference type="InterPro" id="IPR001680">
    <property type="entry name" value="WD40_rpt"/>
</dbReference>
<organism evidence="2 3">
    <name type="scientific">Marasmiellus scandens</name>
    <dbReference type="NCBI Taxonomy" id="2682957"/>
    <lineage>
        <taxon>Eukaryota</taxon>
        <taxon>Fungi</taxon>
        <taxon>Dikarya</taxon>
        <taxon>Basidiomycota</taxon>
        <taxon>Agaricomycotina</taxon>
        <taxon>Agaricomycetes</taxon>
        <taxon>Agaricomycetidae</taxon>
        <taxon>Agaricales</taxon>
        <taxon>Marasmiineae</taxon>
        <taxon>Omphalotaceae</taxon>
        <taxon>Marasmiellus</taxon>
    </lineage>
</organism>
<sequence length="656" mass="72089">MDGYRNQLASAVRDLNAFLRKEHNNEYAHESRELKEQWVDLMQKICNIIRDAEQANLTPAQLQELVRTAEPILDKGIEYCYTDESDVQFDSVPSFAHTSKHGSSPIVKDTNARLGTGILDSFVSFMAKAGFLQHPLPPQAEAMMKGPESWYKLTQPFTNSTPLSRFYDNLPGLSYTTTTLNAQSVLQASCEIASDWVANPVRMSLSSSGSILAVAGMSGWKERSPSLQYAWFDGDDDGLDVRSGEVGLSDIGRQVETDEERKLIFIADGDRIKSYDWSALENPAGTARGRRAKDLLSKHTMRSSGCEGPLIILPNGRLARAGKGKVAVWALDGLQTHGAKGTGVIGKKRRVEDEAEMTSRDDPEDIELSSGSPSTQAIRFSFDSNYDIGTWALHPSNPSTVLCAQDSMTTRKYGMVMVDLEAGGTEVGRFLGHGATVSKITTQGPGGHVFCTGCSDGLARLYDVRQSLPVLTVEGDCNEGACTAVLAYPDGIPVIFTGATANTQCIRTWDVRAKAAVYELATGNNGVEDLAWDGTRNTLYAATSCPGRTRMGDTLDYRRAKIPKVQLGRFGFPGPDDGCWEEDDDDDDDGKSWVQEDDDAEAQYCWPEKAYNAENYFGYTFDAGMHSLFRYKFSQNANVDITPGYGQATIERNDYW</sequence>
<dbReference type="InterPro" id="IPR036322">
    <property type="entry name" value="WD40_repeat_dom_sf"/>
</dbReference>
<dbReference type="InterPro" id="IPR015943">
    <property type="entry name" value="WD40/YVTN_repeat-like_dom_sf"/>
</dbReference>
<feature type="region of interest" description="Disordered" evidence="1">
    <location>
        <begin position="350"/>
        <end position="373"/>
    </location>
</feature>
<evidence type="ECO:0000313" key="3">
    <source>
        <dbReference type="Proteomes" id="UP001498398"/>
    </source>
</evidence>
<accession>A0ABR1K3G2</accession>
<dbReference type="Gene3D" id="2.130.10.10">
    <property type="entry name" value="YVTN repeat-like/Quinoprotein amine dehydrogenase"/>
    <property type="match status" value="1"/>
</dbReference>